<evidence type="ECO:0000313" key="3">
    <source>
        <dbReference type="Proteomes" id="UP000250572"/>
    </source>
</evidence>
<feature type="compositionally biased region" description="Polar residues" evidence="1">
    <location>
        <begin position="88"/>
        <end position="102"/>
    </location>
</feature>
<name>A0A315VXG1_GAMAF</name>
<dbReference type="Proteomes" id="UP000250572">
    <property type="component" value="Unassembled WGS sequence"/>
</dbReference>
<feature type="region of interest" description="Disordered" evidence="1">
    <location>
        <begin position="221"/>
        <end position="271"/>
    </location>
</feature>
<feature type="compositionally biased region" description="Low complexity" evidence="1">
    <location>
        <begin position="243"/>
        <end position="256"/>
    </location>
</feature>
<evidence type="ECO:0000313" key="2">
    <source>
        <dbReference type="EMBL" id="PWA24155.1"/>
    </source>
</evidence>
<keyword evidence="3" id="KW-1185">Reference proteome</keyword>
<feature type="region of interest" description="Disordered" evidence="1">
    <location>
        <begin position="88"/>
        <end position="107"/>
    </location>
</feature>
<dbReference type="EMBL" id="NHOQ01001472">
    <property type="protein sequence ID" value="PWA24155.1"/>
    <property type="molecule type" value="Genomic_DNA"/>
</dbReference>
<sequence length="304" mass="32916">MNYPSVFGSEGFSSGKHSWEVELCSAGSDPTRILRLIQSKRYLPSELGMKLNGVGRRNRCLPTGTDHAAYFSESGEATFCSQTQTLSADGSDSSSYARQSLQPDPLRSLSRTENQLWSCDSRGFAFKTRLQRAEPAERRLLTFPGSPPPCSGLTHSDRPGPGSCFPADSDSRSGQLTDRRKQAEGKINQPLTCRQPPLPVEPGWFPVSRPSGRHGCALFQKSVTGSSDGQPAGAGVKGETRQGAAGSGRSRSGSVRLRLDRAPSSGESRTCSPGFRLPAAFRLFFCFSPRGTVPTWVYMSLERA</sequence>
<gene>
    <name evidence="2" type="ORF">CCH79_00016252</name>
</gene>
<proteinExistence type="predicted"/>
<comment type="caution">
    <text evidence="2">The sequence shown here is derived from an EMBL/GenBank/DDBJ whole genome shotgun (WGS) entry which is preliminary data.</text>
</comment>
<feature type="region of interest" description="Disordered" evidence="1">
    <location>
        <begin position="137"/>
        <end position="199"/>
    </location>
</feature>
<dbReference type="AlphaFoldDB" id="A0A315VXG1"/>
<protein>
    <recommendedName>
        <fullName evidence="4">B30.2/SPRY domain-containing protein</fullName>
    </recommendedName>
</protein>
<accession>A0A315VXG1</accession>
<reference evidence="2 3" key="1">
    <citation type="journal article" date="2018" name="G3 (Bethesda)">
        <title>A High-Quality Reference Genome for the Invasive Mosquitofish Gambusia affinis Using a Chicago Library.</title>
        <authorList>
            <person name="Hoffberg S.L."/>
            <person name="Troendle N.J."/>
            <person name="Glenn T.C."/>
            <person name="Mahmud O."/>
            <person name="Louha S."/>
            <person name="Chalopin D."/>
            <person name="Bennetzen J.L."/>
            <person name="Mauricio R."/>
        </authorList>
    </citation>
    <scope>NUCLEOTIDE SEQUENCE [LARGE SCALE GENOMIC DNA]</scope>
    <source>
        <strain evidence="2">NE01/NJP1002.9</strain>
        <tissue evidence="2">Muscle</tissue>
    </source>
</reference>
<evidence type="ECO:0000256" key="1">
    <source>
        <dbReference type="SAM" id="MobiDB-lite"/>
    </source>
</evidence>
<evidence type="ECO:0008006" key="4">
    <source>
        <dbReference type="Google" id="ProtNLM"/>
    </source>
</evidence>
<organism evidence="2 3">
    <name type="scientific">Gambusia affinis</name>
    <name type="common">Western mosquitofish</name>
    <name type="synonym">Heterandria affinis</name>
    <dbReference type="NCBI Taxonomy" id="33528"/>
    <lineage>
        <taxon>Eukaryota</taxon>
        <taxon>Metazoa</taxon>
        <taxon>Chordata</taxon>
        <taxon>Craniata</taxon>
        <taxon>Vertebrata</taxon>
        <taxon>Euteleostomi</taxon>
        <taxon>Actinopterygii</taxon>
        <taxon>Neopterygii</taxon>
        <taxon>Teleostei</taxon>
        <taxon>Neoteleostei</taxon>
        <taxon>Acanthomorphata</taxon>
        <taxon>Ovalentaria</taxon>
        <taxon>Atherinomorphae</taxon>
        <taxon>Cyprinodontiformes</taxon>
        <taxon>Poeciliidae</taxon>
        <taxon>Poeciliinae</taxon>
        <taxon>Gambusia</taxon>
    </lineage>
</organism>